<evidence type="ECO:0000313" key="1">
    <source>
        <dbReference type="EMBL" id="CFE43754.1"/>
    </source>
</evidence>
<dbReference type="Proteomes" id="UP000048289">
    <property type="component" value="Unassembled WGS sequence"/>
</dbReference>
<sequence>MGLDPAVHVGSITVNPITVRTPPVLVSYSQGAVTSTSGPTSEIWVKPSFFPGIRIAPSSGGGATSTQGAYFVGPISIPSGTVTFPGFTIPLDPIDIGLPVSLTIPGFTIPGGTLIPTLPLGLALSNGIPPVDIPAIVLDRILLDLHADTTIGPINVPIAGFGGAPGFGNSTTLPSSGFFNTGAGGGSGFSNTGAGMSGLLNAMSDPLLGSASGFANFGTQLSGILNRGAGISGVYNTGALGVVTAAVVSGFGNVGQQLSGLLFTGVGP</sequence>
<evidence type="ECO:0000313" key="2">
    <source>
        <dbReference type="Proteomes" id="UP000048289"/>
    </source>
</evidence>
<dbReference type="EMBL" id="CFOE01000609">
    <property type="protein sequence ID" value="CFE43754.1"/>
    <property type="molecule type" value="Genomic_DNA"/>
</dbReference>
<reference evidence="1 2" key="1">
    <citation type="submission" date="2015-03" db="EMBL/GenBank/DDBJ databases">
        <authorList>
            <consortium name="Pathogen Informatics"/>
        </authorList>
    </citation>
    <scope>NUCLEOTIDE SEQUENCE [LARGE SCALE GENOMIC DNA]</scope>
    <source>
        <strain evidence="1 2">G09901357</strain>
    </source>
</reference>
<gene>
    <name evidence="1" type="ORF">ERS007681_03479</name>
</gene>
<dbReference type="AlphaFoldDB" id="A0A654TDF1"/>
<protein>
    <submittedName>
        <fullName evidence="1">PPE family protein [third part]</fullName>
    </submittedName>
</protein>
<name>A0A654TDF1_MYCTX</name>
<organism evidence="1 2">
    <name type="scientific">Mycobacterium tuberculosis</name>
    <dbReference type="NCBI Taxonomy" id="1773"/>
    <lineage>
        <taxon>Bacteria</taxon>
        <taxon>Bacillati</taxon>
        <taxon>Actinomycetota</taxon>
        <taxon>Actinomycetes</taxon>
        <taxon>Mycobacteriales</taxon>
        <taxon>Mycobacteriaceae</taxon>
        <taxon>Mycobacterium</taxon>
        <taxon>Mycobacterium tuberculosis complex</taxon>
    </lineage>
</organism>
<proteinExistence type="predicted"/>
<accession>A0A654TDF1</accession>